<dbReference type="InterPro" id="IPR016030">
    <property type="entry name" value="CblAdoTrfase-like"/>
</dbReference>
<dbReference type="PANTHER" id="PTHR12213:SF0">
    <property type="entry name" value="CORRINOID ADENOSYLTRANSFERASE MMAB"/>
    <property type="match status" value="1"/>
</dbReference>
<dbReference type="InterPro" id="IPR009221">
    <property type="entry name" value="PduO"/>
</dbReference>
<comment type="caution">
    <text evidence="15">The sequence shown here is derived from an EMBL/GenBank/DDBJ whole genome shotgun (WGS) entry which is preliminary data.</text>
</comment>
<keyword evidence="7" id="KW-0547">Nucleotide-binding</keyword>
<dbReference type="Pfam" id="PF03928">
    <property type="entry name" value="HbpS-like"/>
    <property type="match status" value="1"/>
</dbReference>
<dbReference type="GO" id="GO:0005524">
    <property type="term" value="F:ATP binding"/>
    <property type="evidence" value="ECO:0007669"/>
    <property type="project" value="UniProtKB-KW"/>
</dbReference>
<dbReference type="SUPFAM" id="SSF89028">
    <property type="entry name" value="Cobalamin adenosyltransferase-like"/>
    <property type="match status" value="1"/>
</dbReference>
<gene>
    <name evidence="15" type="ORF">CBF28_10375</name>
</gene>
<evidence type="ECO:0000313" key="16">
    <source>
        <dbReference type="Proteomes" id="UP000288028"/>
    </source>
</evidence>
<reference evidence="15 16" key="1">
    <citation type="submission" date="2017-05" db="EMBL/GenBank/DDBJ databases">
        <title>Vagococcus spp. assemblies.</title>
        <authorList>
            <person name="Gulvik C.A."/>
        </authorList>
    </citation>
    <scope>NUCLEOTIDE SEQUENCE [LARGE SCALE GENOMIC DNA]</scope>
    <source>
        <strain evidence="15 16">SS1714</strain>
    </source>
</reference>
<dbReference type="EMBL" id="NGKB01000010">
    <property type="protein sequence ID" value="RSU12724.1"/>
    <property type="molecule type" value="Genomic_DNA"/>
</dbReference>
<keyword evidence="16" id="KW-1185">Reference proteome</keyword>
<comment type="catalytic activity">
    <reaction evidence="12">
        <text>2 cob(II)yrinate a,c diamide + reduced [electron-transfer flavoprotein] + 2 ATP = 2 adenosylcob(III)yrinate a,c-diamide + 2 triphosphate + oxidized [electron-transfer flavoprotein] + 3 H(+)</text>
        <dbReference type="Rhea" id="RHEA:11528"/>
        <dbReference type="Rhea" id="RHEA-COMP:10685"/>
        <dbReference type="Rhea" id="RHEA-COMP:10686"/>
        <dbReference type="ChEBI" id="CHEBI:15378"/>
        <dbReference type="ChEBI" id="CHEBI:18036"/>
        <dbReference type="ChEBI" id="CHEBI:30616"/>
        <dbReference type="ChEBI" id="CHEBI:57692"/>
        <dbReference type="ChEBI" id="CHEBI:58307"/>
        <dbReference type="ChEBI" id="CHEBI:58503"/>
        <dbReference type="ChEBI" id="CHEBI:58537"/>
        <dbReference type="EC" id="2.5.1.17"/>
    </reaction>
</comment>
<dbReference type="GO" id="GO:0008817">
    <property type="term" value="F:corrinoid adenosyltransferase activity"/>
    <property type="evidence" value="ECO:0007669"/>
    <property type="project" value="UniProtKB-EC"/>
</dbReference>
<keyword evidence="5" id="KW-0169">Cobalamin biosynthesis</keyword>
<dbReference type="OrthoDB" id="9778896at2"/>
<evidence type="ECO:0000256" key="10">
    <source>
        <dbReference type="ARBA" id="ARBA00033334"/>
    </source>
</evidence>
<evidence type="ECO:0000256" key="11">
    <source>
        <dbReference type="ARBA" id="ARBA00033354"/>
    </source>
</evidence>
<dbReference type="RefSeq" id="WP_126794976.1">
    <property type="nucleotide sequence ID" value="NZ_CP060720.1"/>
</dbReference>
<dbReference type="Proteomes" id="UP000288028">
    <property type="component" value="Unassembled WGS sequence"/>
</dbReference>
<dbReference type="InterPro" id="IPR005624">
    <property type="entry name" value="PduO/GlcC-like"/>
</dbReference>
<dbReference type="Gene3D" id="3.30.450.150">
    <property type="entry name" value="Haem-degrading domain"/>
    <property type="match status" value="1"/>
</dbReference>
<dbReference type="AlphaFoldDB" id="A0A430AXF0"/>
<evidence type="ECO:0000256" key="4">
    <source>
        <dbReference type="ARBA" id="ARBA00020963"/>
    </source>
</evidence>
<accession>A0A430AXF0</accession>
<dbReference type="Pfam" id="PF01923">
    <property type="entry name" value="Cob_adeno_trans"/>
    <property type="match status" value="1"/>
</dbReference>
<keyword evidence="8" id="KW-0067">ATP-binding</keyword>
<evidence type="ECO:0000256" key="6">
    <source>
        <dbReference type="ARBA" id="ARBA00022679"/>
    </source>
</evidence>
<feature type="domain" description="Cobalamin adenosyltransferase-like" evidence="14">
    <location>
        <begin position="3"/>
        <end position="168"/>
    </location>
</feature>
<evidence type="ECO:0000256" key="9">
    <source>
        <dbReference type="ARBA" id="ARBA00031529"/>
    </source>
</evidence>
<evidence type="ECO:0000256" key="3">
    <source>
        <dbReference type="ARBA" id="ARBA00012454"/>
    </source>
</evidence>
<sequence length="336" mass="37823">MSIYTKTGDTGETSLFDGKRVKKYNLRVETYGVFDECSAQLSVAQKLAKEANIKTHLLFLEEKLFHLNAEIATGEDYQQLRKKSTLIEKVDIELLEKWIDSYQNQLPQLSSFILPGESLAGAELHVARTICRRGERRLIELSEHEMIRPEIIQFVNRLSDCLYTFARVEDKAEKKEKIVTEVINRYHKQNEARTKHEMTNFSIVSEIINRCVKEAEVLKSSVAITIVDSKGLVIASYVMPEAILVSHEVSFKKAYSAISMKSKTEDLQQLTQPGGAFYQLETMMNGKLVTFGGGIPMVDGEKNFIGAIGVSGGTTKEDIQIAETGIQRARELGYAK</sequence>
<evidence type="ECO:0000256" key="7">
    <source>
        <dbReference type="ARBA" id="ARBA00022741"/>
    </source>
</evidence>
<name>A0A430AXF0_9ENTE</name>
<organism evidence="15 16">
    <name type="scientific">Vagococcus carniphilus</name>
    <dbReference type="NCBI Taxonomy" id="218144"/>
    <lineage>
        <taxon>Bacteria</taxon>
        <taxon>Bacillati</taxon>
        <taxon>Bacillota</taxon>
        <taxon>Bacilli</taxon>
        <taxon>Lactobacillales</taxon>
        <taxon>Enterococcaceae</taxon>
        <taxon>Vagococcus</taxon>
    </lineage>
</organism>
<comment type="catalytic activity">
    <reaction evidence="13">
        <text>2 cob(II)alamin + reduced [electron-transfer flavoprotein] + 2 ATP = 2 adenosylcob(III)alamin + 2 triphosphate + oxidized [electron-transfer flavoprotein] + 3 H(+)</text>
        <dbReference type="Rhea" id="RHEA:28671"/>
        <dbReference type="Rhea" id="RHEA-COMP:10685"/>
        <dbReference type="Rhea" id="RHEA-COMP:10686"/>
        <dbReference type="ChEBI" id="CHEBI:15378"/>
        <dbReference type="ChEBI" id="CHEBI:16304"/>
        <dbReference type="ChEBI" id="CHEBI:18036"/>
        <dbReference type="ChEBI" id="CHEBI:18408"/>
        <dbReference type="ChEBI" id="CHEBI:30616"/>
        <dbReference type="ChEBI" id="CHEBI:57692"/>
        <dbReference type="ChEBI" id="CHEBI:58307"/>
        <dbReference type="EC" id="2.5.1.17"/>
    </reaction>
</comment>
<dbReference type="SUPFAM" id="SSF143744">
    <property type="entry name" value="GlcG-like"/>
    <property type="match status" value="1"/>
</dbReference>
<dbReference type="GO" id="GO:0009236">
    <property type="term" value="P:cobalamin biosynthetic process"/>
    <property type="evidence" value="ECO:0007669"/>
    <property type="project" value="UniProtKB-KW"/>
</dbReference>
<evidence type="ECO:0000256" key="1">
    <source>
        <dbReference type="ARBA" id="ARBA00005121"/>
    </source>
</evidence>
<dbReference type="NCBIfam" id="TIGR00636">
    <property type="entry name" value="PduO_Nterm"/>
    <property type="match status" value="1"/>
</dbReference>
<comment type="similarity">
    <text evidence="2">Belongs to the Cob(I)alamin adenosyltransferase family.</text>
</comment>
<dbReference type="Gene3D" id="1.20.1200.10">
    <property type="entry name" value="Cobalamin adenosyltransferase-like"/>
    <property type="match status" value="1"/>
</dbReference>
<protein>
    <recommendedName>
        <fullName evidence="4">Corrinoid adenosyltransferase</fullName>
        <ecNumber evidence="3">2.5.1.17</ecNumber>
    </recommendedName>
    <alternativeName>
        <fullName evidence="9">Cob(II)alamin adenosyltransferase</fullName>
    </alternativeName>
    <alternativeName>
        <fullName evidence="11">Cob(II)yrinic acid a,c-diamide adenosyltransferase</fullName>
    </alternativeName>
    <alternativeName>
        <fullName evidence="10">Cobinamide/cobalamin adenosyltransferase</fullName>
    </alternativeName>
</protein>
<dbReference type="GeneID" id="95580146"/>
<evidence type="ECO:0000259" key="14">
    <source>
        <dbReference type="Pfam" id="PF01923"/>
    </source>
</evidence>
<evidence type="ECO:0000256" key="13">
    <source>
        <dbReference type="ARBA" id="ARBA00048692"/>
    </source>
</evidence>
<dbReference type="PANTHER" id="PTHR12213">
    <property type="entry name" value="CORRINOID ADENOSYLTRANSFERASE"/>
    <property type="match status" value="1"/>
</dbReference>
<dbReference type="EC" id="2.5.1.17" evidence="3"/>
<dbReference type="InterPro" id="IPR038084">
    <property type="entry name" value="PduO/GlcC-like_sf"/>
</dbReference>
<dbReference type="InterPro" id="IPR029499">
    <property type="entry name" value="PduO-typ"/>
</dbReference>
<evidence type="ECO:0000256" key="12">
    <source>
        <dbReference type="ARBA" id="ARBA00048555"/>
    </source>
</evidence>
<evidence type="ECO:0000256" key="8">
    <source>
        <dbReference type="ARBA" id="ARBA00022840"/>
    </source>
</evidence>
<keyword evidence="6 15" id="KW-0808">Transferase</keyword>
<dbReference type="PIRSF" id="PIRSF036411">
    <property type="entry name" value="ATR_PduO"/>
    <property type="match status" value="1"/>
</dbReference>
<proteinExistence type="inferred from homology"/>
<dbReference type="InterPro" id="IPR036451">
    <property type="entry name" value="CblAdoTrfase-like_sf"/>
</dbReference>
<comment type="pathway">
    <text evidence="1">Cofactor biosynthesis; adenosylcobalamin biosynthesis; adenosylcobalamin from cob(II)yrinate a,c-diamide: step 2/7.</text>
</comment>
<evidence type="ECO:0000256" key="2">
    <source>
        <dbReference type="ARBA" id="ARBA00007487"/>
    </source>
</evidence>
<evidence type="ECO:0000256" key="5">
    <source>
        <dbReference type="ARBA" id="ARBA00022573"/>
    </source>
</evidence>
<evidence type="ECO:0000313" key="15">
    <source>
        <dbReference type="EMBL" id="RSU12724.1"/>
    </source>
</evidence>